<organism evidence="2 3">
    <name type="scientific">Euphydryas editha</name>
    <name type="common">Edith's checkerspot</name>
    <dbReference type="NCBI Taxonomy" id="104508"/>
    <lineage>
        <taxon>Eukaryota</taxon>
        <taxon>Metazoa</taxon>
        <taxon>Ecdysozoa</taxon>
        <taxon>Arthropoda</taxon>
        <taxon>Hexapoda</taxon>
        <taxon>Insecta</taxon>
        <taxon>Pterygota</taxon>
        <taxon>Neoptera</taxon>
        <taxon>Endopterygota</taxon>
        <taxon>Lepidoptera</taxon>
        <taxon>Glossata</taxon>
        <taxon>Ditrysia</taxon>
        <taxon>Papilionoidea</taxon>
        <taxon>Nymphalidae</taxon>
        <taxon>Nymphalinae</taxon>
        <taxon>Euphydryas</taxon>
    </lineage>
</organism>
<dbReference type="EMBL" id="CAKOGL010000030">
    <property type="protein sequence ID" value="CAH2107617.1"/>
    <property type="molecule type" value="Genomic_DNA"/>
</dbReference>
<evidence type="ECO:0000313" key="3">
    <source>
        <dbReference type="Proteomes" id="UP001153954"/>
    </source>
</evidence>
<protein>
    <submittedName>
        <fullName evidence="2">Uncharacterized protein</fullName>
    </submittedName>
</protein>
<feature type="compositionally biased region" description="Low complexity" evidence="1">
    <location>
        <begin position="73"/>
        <end position="82"/>
    </location>
</feature>
<evidence type="ECO:0000256" key="1">
    <source>
        <dbReference type="SAM" id="MobiDB-lite"/>
    </source>
</evidence>
<dbReference type="PANTHER" id="PTHR47326:SF1">
    <property type="entry name" value="HTH PSQ-TYPE DOMAIN-CONTAINING PROTEIN"/>
    <property type="match status" value="1"/>
</dbReference>
<comment type="caution">
    <text evidence="2">The sequence shown here is derived from an EMBL/GenBank/DDBJ whole genome shotgun (WGS) entry which is preliminary data.</text>
</comment>
<proteinExistence type="predicted"/>
<keyword evidence="3" id="KW-1185">Reference proteome</keyword>
<sequence length="275" mass="31441">MDNFEDDIDDLLNLTDTDTTSSSNPEIFEGNQKFVMDLHDIIRDESKPETVIPAGKIKKRKKKKTLPESDLRSGSSSSSGHSVTIPKLTDTVERDEFYDADESFHELTDANTADTITAVALAQAHSEHGNDQKGISEQTQSQRTSATPREPSKTITIRTGEADHPLPMQLPILTTILRFEGPYRKEEKGEKELHQLVEWAPRSPDLTPLVYFLWAYLKDRVYRSNPKNLEELRRRIVQGINAIPRQMIYNATESFYNRIIGYCEEANVEQFEQRL</sequence>
<evidence type="ECO:0000313" key="2">
    <source>
        <dbReference type="EMBL" id="CAH2107617.1"/>
    </source>
</evidence>
<dbReference type="PANTHER" id="PTHR47326">
    <property type="entry name" value="TRANSPOSABLE ELEMENT TC3 TRANSPOSASE-LIKE PROTEIN"/>
    <property type="match status" value="1"/>
</dbReference>
<feature type="region of interest" description="Disordered" evidence="1">
    <location>
        <begin position="124"/>
        <end position="159"/>
    </location>
</feature>
<dbReference type="AlphaFoldDB" id="A0AAU9VBQ6"/>
<reference evidence="2" key="1">
    <citation type="submission" date="2022-03" db="EMBL/GenBank/DDBJ databases">
        <authorList>
            <person name="Tunstrom K."/>
        </authorList>
    </citation>
    <scope>NUCLEOTIDE SEQUENCE</scope>
</reference>
<gene>
    <name evidence="2" type="ORF">EEDITHA_LOCUS21631</name>
</gene>
<feature type="region of interest" description="Disordered" evidence="1">
    <location>
        <begin position="46"/>
        <end position="88"/>
    </location>
</feature>
<dbReference type="Gene3D" id="3.30.420.10">
    <property type="entry name" value="Ribonuclease H-like superfamily/Ribonuclease H"/>
    <property type="match status" value="1"/>
</dbReference>
<dbReference type="Proteomes" id="UP001153954">
    <property type="component" value="Unassembled WGS sequence"/>
</dbReference>
<accession>A0AAU9VBQ6</accession>
<dbReference type="GO" id="GO:0003676">
    <property type="term" value="F:nucleic acid binding"/>
    <property type="evidence" value="ECO:0007669"/>
    <property type="project" value="InterPro"/>
</dbReference>
<feature type="compositionally biased region" description="Polar residues" evidence="1">
    <location>
        <begin position="133"/>
        <end position="157"/>
    </location>
</feature>
<dbReference type="InterPro" id="IPR036397">
    <property type="entry name" value="RNaseH_sf"/>
</dbReference>
<name>A0AAU9VBQ6_EUPED</name>